<gene>
    <name evidence="12" type="ORF">BJY16_007800</name>
</gene>
<dbReference type="Pfam" id="PF02518">
    <property type="entry name" value="HATPase_c"/>
    <property type="match status" value="1"/>
</dbReference>
<dbReference type="Pfam" id="PF00072">
    <property type="entry name" value="Response_reg"/>
    <property type="match status" value="1"/>
</dbReference>
<dbReference type="PROSITE" id="PS50894">
    <property type="entry name" value="HPT"/>
    <property type="match status" value="1"/>
</dbReference>
<dbReference type="AlphaFoldDB" id="A0A7W7H5G3"/>
<dbReference type="Gene3D" id="2.30.30.40">
    <property type="entry name" value="SH3 Domains"/>
    <property type="match status" value="1"/>
</dbReference>
<evidence type="ECO:0000256" key="8">
    <source>
        <dbReference type="SAM" id="Coils"/>
    </source>
</evidence>
<dbReference type="CDD" id="cd00088">
    <property type="entry name" value="HPT"/>
    <property type="match status" value="1"/>
</dbReference>
<dbReference type="Pfam" id="PF01627">
    <property type="entry name" value="Hpt"/>
    <property type="match status" value="1"/>
</dbReference>
<dbReference type="FunFam" id="3.30.565.10:FF:000016">
    <property type="entry name" value="Chemotaxis protein CheA, putative"/>
    <property type="match status" value="1"/>
</dbReference>
<dbReference type="InterPro" id="IPR036890">
    <property type="entry name" value="HATPase_C_sf"/>
</dbReference>
<name>A0A7W7H5G3_9ACTN</name>
<evidence type="ECO:0000256" key="3">
    <source>
        <dbReference type="ARBA" id="ARBA00022553"/>
    </source>
</evidence>
<keyword evidence="4 12" id="KW-0808">Transferase</keyword>
<evidence type="ECO:0000313" key="12">
    <source>
        <dbReference type="EMBL" id="MBB4744341.1"/>
    </source>
</evidence>
<evidence type="ECO:0000259" key="11">
    <source>
        <dbReference type="PROSITE" id="PS50894"/>
    </source>
</evidence>
<dbReference type="SMART" id="SM00387">
    <property type="entry name" value="HATPase_c"/>
    <property type="match status" value="1"/>
</dbReference>
<sequence>MPENRDPLRYFRIEAQELVEQISSGVLDLDQRPGPEPVARLLRVAHTLKGAARVVKQKEIADRTHEFEEILVPYRDDPAGLAGEQMRELLRLNDEISAQVAALTQPAPAPAPLPAPVLEALPETPPEALPETPPEPIGVEPPAPRSATADLDELLDAITETTARMAPLRAGSHMVERLHHTAETLADQLRGGRTAAAVTHASARRLAGELGTTGRRLSDALDQIERELDDVRAKAESLRLVPAGSIFTALRRAVRDAADSEGKQVRFVAHGADVRMGSHLLGPASAAFLHVVRNAVVHGVEPAAERLAAGKPAEGTVTFEVERKGRYATFCCVDDGRGFDMVALRQKAHARGLPASGEAEVLDLVLHGGLSTSAAVTEVSGRAIGMDVLRDVATQLRGEVKIRSTPGTGSVVELIVPLALLSMTGLLVETGGTVASLPLDAVRACVRLSATEAATAAATGKLVYQDTAAPFRPLAESLYTGQPVPDTAGPGAAVLVDTGDGLVAVGVDRLCGTHALVARPLPELAPSTPVIGSVSVDGDGNPRLVLDPSGLAREILRAESAGGRPAVATAAPPLPILVVDDSLTTRMLERSILESAGYEVDLAASAEEALDQARTRRYGLFLTDIDMPGIDGFTFVERTRADPDLAGVPAILVSSRASAADRERGMRAGASAYVVKGEFDQEELLAHIRRLVVRA</sequence>
<keyword evidence="13" id="KW-1185">Reference proteome</keyword>
<feature type="modified residue" description="4-aspartylphosphate" evidence="7">
    <location>
        <position position="624"/>
    </location>
</feature>
<feature type="region of interest" description="Disordered" evidence="9">
    <location>
        <begin position="111"/>
        <end position="146"/>
    </location>
</feature>
<reference evidence="12 13" key="1">
    <citation type="submission" date="2020-08" db="EMBL/GenBank/DDBJ databases">
        <title>Sequencing the genomes of 1000 actinobacteria strains.</title>
        <authorList>
            <person name="Klenk H.-P."/>
        </authorList>
    </citation>
    <scope>NUCLEOTIDE SEQUENCE [LARGE SCALE GENOMIC DNA]</scope>
    <source>
        <strain evidence="12 13">DSM 45809</strain>
    </source>
</reference>
<dbReference type="EC" id="2.7.13.3" evidence="2"/>
<dbReference type="SMART" id="SM00260">
    <property type="entry name" value="CheW"/>
    <property type="match status" value="1"/>
</dbReference>
<evidence type="ECO:0000256" key="4">
    <source>
        <dbReference type="ARBA" id="ARBA00022679"/>
    </source>
</evidence>
<dbReference type="SUPFAM" id="SSF50341">
    <property type="entry name" value="CheW-like"/>
    <property type="match status" value="1"/>
</dbReference>
<organism evidence="12 13">
    <name type="scientific">Actinoplanes octamycinicus</name>
    <dbReference type="NCBI Taxonomy" id="135948"/>
    <lineage>
        <taxon>Bacteria</taxon>
        <taxon>Bacillati</taxon>
        <taxon>Actinomycetota</taxon>
        <taxon>Actinomycetes</taxon>
        <taxon>Micromonosporales</taxon>
        <taxon>Micromonosporaceae</taxon>
        <taxon>Actinoplanes</taxon>
    </lineage>
</organism>
<keyword evidence="8" id="KW-0175">Coiled coil</keyword>
<dbReference type="GO" id="GO:0006935">
    <property type="term" value="P:chemotaxis"/>
    <property type="evidence" value="ECO:0007669"/>
    <property type="project" value="InterPro"/>
</dbReference>
<feature type="compositionally biased region" description="Pro residues" evidence="9">
    <location>
        <begin position="123"/>
        <end position="144"/>
    </location>
</feature>
<comment type="caution">
    <text evidence="12">The sequence shown here is derived from an EMBL/GenBank/DDBJ whole genome shotgun (WGS) entry which is preliminary data.</text>
</comment>
<protein>
    <recommendedName>
        <fullName evidence="2">histidine kinase</fullName>
        <ecNumber evidence="2">2.7.13.3</ecNumber>
    </recommendedName>
</protein>
<dbReference type="Gene3D" id="3.30.565.10">
    <property type="entry name" value="Histidine kinase-like ATPase, C-terminal domain"/>
    <property type="match status" value="1"/>
</dbReference>
<accession>A0A7W7H5G3</accession>
<dbReference type="InterPro" id="IPR036641">
    <property type="entry name" value="HPT_dom_sf"/>
</dbReference>
<feature type="modified residue" description="Phosphohistidine" evidence="6">
    <location>
        <position position="46"/>
    </location>
</feature>
<dbReference type="SUPFAM" id="SSF52172">
    <property type="entry name" value="CheY-like"/>
    <property type="match status" value="1"/>
</dbReference>
<dbReference type="SUPFAM" id="SSF47226">
    <property type="entry name" value="Histidine-containing phosphotransfer domain, HPT domain"/>
    <property type="match status" value="1"/>
</dbReference>
<evidence type="ECO:0000256" key="5">
    <source>
        <dbReference type="ARBA" id="ARBA00022777"/>
    </source>
</evidence>
<dbReference type="GO" id="GO:0000160">
    <property type="term" value="P:phosphorelay signal transduction system"/>
    <property type="evidence" value="ECO:0007669"/>
    <property type="project" value="InterPro"/>
</dbReference>
<dbReference type="PANTHER" id="PTHR43395:SF1">
    <property type="entry name" value="CHEMOTAXIS PROTEIN CHEA"/>
    <property type="match status" value="1"/>
</dbReference>
<proteinExistence type="predicted"/>
<dbReference type="Gene3D" id="1.20.120.160">
    <property type="entry name" value="HPT domain"/>
    <property type="match status" value="1"/>
</dbReference>
<feature type="domain" description="Response regulatory" evidence="10">
    <location>
        <begin position="575"/>
        <end position="691"/>
    </location>
</feature>
<dbReference type="Gene3D" id="3.40.50.2300">
    <property type="match status" value="1"/>
</dbReference>
<evidence type="ECO:0000259" key="10">
    <source>
        <dbReference type="PROSITE" id="PS50110"/>
    </source>
</evidence>
<dbReference type="InterPro" id="IPR051315">
    <property type="entry name" value="Bact_Chemotaxis_CheA"/>
</dbReference>
<dbReference type="InterPro" id="IPR008207">
    <property type="entry name" value="Sig_transdc_His_kin_Hpt_dom"/>
</dbReference>
<evidence type="ECO:0000256" key="6">
    <source>
        <dbReference type="PROSITE-ProRule" id="PRU00110"/>
    </source>
</evidence>
<dbReference type="InterPro" id="IPR002545">
    <property type="entry name" value="CheW-lke_dom"/>
</dbReference>
<evidence type="ECO:0000256" key="1">
    <source>
        <dbReference type="ARBA" id="ARBA00000085"/>
    </source>
</evidence>
<keyword evidence="3 7" id="KW-0597">Phosphoprotein</keyword>
<dbReference type="RefSeq" id="WP_185044509.1">
    <property type="nucleotide sequence ID" value="NZ_BAABFG010000005.1"/>
</dbReference>
<evidence type="ECO:0000256" key="9">
    <source>
        <dbReference type="SAM" id="MobiDB-lite"/>
    </source>
</evidence>
<evidence type="ECO:0000313" key="13">
    <source>
        <dbReference type="Proteomes" id="UP000546162"/>
    </source>
</evidence>
<dbReference type="PROSITE" id="PS50110">
    <property type="entry name" value="RESPONSE_REGULATORY"/>
    <property type="match status" value="1"/>
</dbReference>
<dbReference type="InterPro" id="IPR036061">
    <property type="entry name" value="CheW-like_dom_sf"/>
</dbReference>
<evidence type="ECO:0000256" key="2">
    <source>
        <dbReference type="ARBA" id="ARBA00012438"/>
    </source>
</evidence>
<evidence type="ECO:0000256" key="7">
    <source>
        <dbReference type="PROSITE-ProRule" id="PRU00169"/>
    </source>
</evidence>
<dbReference type="InterPro" id="IPR003594">
    <property type="entry name" value="HATPase_dom"/>
</dbReference>
<feature type="coiled-coil region" evidence="8">
    <location>
        <begin position="214"/>
        <end position="241"/>
    </location>
</feature>
<dbReference type="SMART" id="SM00448">
    <property type="entry name" value="REC"/>
    <property type="match status" value="1"/>
</dbReference>
<dbReference type="PANTHER" id="PTHR43395">
    <property type="entry name" value="SENSOR HISTIDINE KINASE CHEA"/>
    <property type="match status" value="1"/>
</dbReference>
<feature type="domain" description="HPt" evidence="11">
    <location>
        <begin position="1"/>
        <end position="107"/>
    </location>
</feature>
<keyword evidence="5 12" id="KW-0418">Kinase</keyword>
<dbReference type="EMBL" id="JACHNB010000001">
    <property type="protein sequence ID" value="MBB4744341.1"/>
    <property type="molecule type" value="Genomic_DNA"/>
</dbReference>
<dbReference type="SMART" id="SM00073">
    <property type="entry name" value="HPT"/>
    <property type="match status" value="1"/>
</dbReference>
<dbReference type="Pfam" id="PF01584">
    <property type="entry name" value="CheW"/>
    <property type="match status" value="1"/>
</dbReference>
<comment type="catalytic activity">
    <reaction evidence="1">
        <text>ATP + protein L-histidine = ADP + protein N-phospho-L-histidine.</text>
        <dbReference type="EC" id="2.7.13.3"/>
    </reaction>
</comment>
<dbReference type="InterPro" id="IPR001789">
    <property type="entry name" value="Sig_transdc_resp-reg_receiver"/>
</dbReference>
<dbReference type="Proteomes" id="UP000546162">
    <property type="component" value="Unassembled WGS sequence"/>
</dbReference>
<dbReference type="InterPro" id="IPR011006">
    <property type="entry name" value="CheY-like_superfamily"/>
</dbReference>
<dbReference type="SUPFAM" id="SSF55874">
    <property type="entry name" value="ATPase domain of HSP90 chaperone/DNA topoisomerase II/histidine kinase"/>
    <property type="match status" value="1"/>
</dbReference>
<dbReference type="GO" id="GO:0004673">
    <property type="term" value="F:protein histidine kinase activity"/>
    <property type="evidence" value="ECO:0007669"/>
    <property type="project" value="UniProtKB-EC"/>
</dbReference>